<name>A0AA40EYE2_9PEZI</name>
<dbReference type="Proteomes" id="UP001172159">
    <property type="component" value="Unassembled WGS sequence"/>
</dbReference>
<dbReference type="EMBL" id="JAUKTV010000001">
    <property type="protein sequence ID" value="KAK0747829.1"/>
    <property type="molecule type" value="Genomic_DNA"/>
</dbReference>
<gene>
    <name evidence="1" type="ORF">B0T21DRAFT_343560</name>
</gene>
<keyword evidence="2" id="KW-1185">Reference proteome</keyword>
<evidence type="ECO:0000313" key="2">
    <source>
        <dbReference type="Proteomes" id="UP001172159"/>
    </source>
</evidence>
<protein>
    <submittedName>
        <fullName evidence="1">Uncharacterized protein</fullName>
    </submittedName>
</protein>
<reference evidence="1" key="1">
    <citation type="submission" date="2023-06" db="EMBL/GenBank/DDBJ databases">
        <title>Genome-scale phylogeny and comparative genomics of the fungal order Sordariales.</title>
        <authorList>
            <consortium name="Lawrence Berkeley National Laboratory"/>
            <person name="Hensen N."/>
            <person name="Bonometti L."/>
            <person name="Westerberg I."/>
            <person name="Brannstrom I.O."/>
            <person name="Guillou S."/>
            <person name="Cros-Aarteil S."/>
            <person name="Calhoun S."/>
            <person name="Haridas S."/>
            <person name="Kuo A."/>
            <person name="Mondo S."/>
            <person name="Pangilinan J."/>
            <person name="Riley R."/>
            <person name="Labutti K."/>
            <person name="Andreopoulos B."/>
            <person name="Lipzen A."/>
            <person name="Chen C."/>
            <person name="Yanf M."/>
            <person name="Daum C."/>
            <person name="Ng V."/>
            <person name="Clum A."/>
            <person name="Steindorff A."/>
            <person name="Ohm R."/>
            <person name="Martin F."/>
            <person name="Silar P."/>
            <person name="Natvig D."/>
            <person name="Lalanne C."/>
            <person name="Gautier V."/>
            <person name="Ament-Velasquez S.L."/>
            <person name="Kruys A."/>
            <person name="Hutchinson M.I."/>
            <person name="Powell A.J."/>
            <person name="Barry K."/>
            <person name="Miller A.N."/>
            <person name="Grigoriev I.V."/>
            <person name="Debuchy R."/>
            <person name="Gladieux P."/>
            <person name="Thoren M.H."/>
            <person name="Johannesson H."/>
        </authorList>
    </citation>
    <scope>NUCLEOTIDE SEQUENCE</scope>
    <source>
        <strain evidence="1">CBS 540.89</strain>
    </source>
</reference>
<comment type="caution">
    <text evidence="1">The sequence shown here is derived from an EMBL/GenBank/DDBJ whole genome shotgun (WGS) entry which is preliminary data.</text>
</comment>
<sequence>MAKMCPVSIEGWSWREAWCDVDKDRVVGSYLRKLTLHSSKGYKRYAFLITRLEVYFIRRSLSLIGLLKGIALAIGNSNYLINYLTTTYLPISYFRTDLIRFNGFKYSVKPAAGRTLIDAFNLSQLQNYYEFREPDCRRERDGGGIRTGGFGIGQIDDLQVGDDLEDDGEYQEYGKPALLSRLPFLKEAVLDPIIQFFLSMQSIKKTWILISGIPAHGNNSPTGKVLDHQFYRHDNALYCGKARSQAERIRIPFE</sequence>
<organism evidence="1 2">
    <name type="scientific">Apiosordaria backusii</name>
    <dbReference type="NCBI Taxonomy" id="314023"/>
    <lineage>
        <taxon>Eukaryota</taxon>
        <taxon>Fungi</taxon>
        <taxon>Dikarya</taxon>
        <taxon>Ascomycota</taxon>
        <taxon>Pezizomycotina</taxon>
        <taxon>Sordariomycetes</taxon>
        <taxon>Sordariomycetidae</taxon>
        <taxon>Sordariales</taxon>
        <taxon>Lasiosphaeriaceae</taxon>
        <taxon>Apiosordaria</taxon>
    </lineage>
</organism>
<proteinExistence type="predicted"/>
<accession>A0AA40EYE2</accession>
<dbReference type="AlphaFoldDB" id="A0AA40EYE2"/>
<evidence type="ECO:0000313" key="1">
    <source>
        <dbReference type="EMBL" id="KAK0747829.1"/>
    </source>
</evidence>